<keyword evidence="2" id="KW-1185">Reference proteome</keyword>
<gene>
    <name evidence="1" type="ORF">HPB52_025092</name>
</gene>
<dbReference type="EMBL" id="JABSTV010000005">
    <property type="protein sequence ID" value="KAH7989029.1"/>
    <property type="molecule type" value="Genomic_DNA"/>
</dbReference>
<evidence type="ECO:0000313" key="1">
    <source>
        <dbReference type="EMBL" id="KAH7989029.1"/>
    </source>
</evidence>
<dbReference type="Proteomes" id="UP000821837">
    <property type="component" value="Unassembled WGS sequence"/>
</dbReference>
<protein>
    <submittedName>
        <fullName evidence="1">Uncharacterized protein</fullName>
    </submittedName>
</protein>
<comment type="caution">
    <text evidence="1">The sequence shown here is derived from an EMBL/GenBank/DDBJ whole genome shotgun (WGS) entry which is preliminary data.</text>
</comment>
<accession>A0A9D4TEF3</accession>
<dbReference type="AlphaFoldDB" id="A0A9D4TEF3"/>
<reference evidence="1" key="2">
    <citation type="submission" date="2021-09" db="EMBL/GenBank/DDBJ databases">
        <authorList>
            <person name="Jia N."/>
            <person name="Wang J."/>
            <person name="Shi W."/>
            <person name="Du L."/>
            <person name="Sun Y."/>
            <person name="Zhan W."/>
            <person name="Jiang J."/>
            <person name="Wang Q."/>
            <person name="Zhang B."/>
            <person name="Ji P."/>
            <person name="Sakyi L.B."/>
            <person name="Cui X."/>
            <person name="Yuan T."/>
            <person name="Jiang B."/>
            <person name="Yang W."/>
            <person name="Lam T.T.-Y."/>
            <person name="Chang Q."/>
            <person name="Ding S."/>
            <person name="Wang X."/>
            <person name="Zhu J."/>
            <person name="Ruan X."/>
            <person name="Zhao L."/>
            <person name="Wei J."/>
            <person name="Que T."/>
            <person name="Du C."/>
            <person name="Cheng J."/>
            <person name="Dai P."/>
            <person name="Han X."/>
            <person name="Huang E."/>
            <person name="Gao Y."/>
            <person name="Liu J."/>
            <person name="Shao H."/>
            <person name="Ye R."/>
            <person name="Li L."/>
            <person name="Wei W."/>
            <person name="Wang X."/>
            <person name="Wang C."/>
            <person name="Huo Q."/>
            <person name="Li W."/>
            <person name="Guo W."/>
            <person name="Chen H."/>
            <person name="Chen S."/>
            <person name="Zhou L."/>
            <person name="Zhou L."/>
            <person name="Ni X."/>
            <person name="Tian J."/>
            <person name="Zhou Y."/>
            <person name="Sheng Y."/>
            <person name="Liu T."/>
            <person name="Pan Y."/>
            <person name="Xia L."/>
            <person name="Li J."/>
            <person name="Zhao F."/>
            <person name="Cao W."/>
        </authorList>
    </citation>
    <scope>NUCLEOTIDE SEQUENCE</scope>
    <source>
        <strain evidence="1">Rsan-2018</strain>
        <tissue evidence="1">Larvae</tissue>
    </source>
</reference>
<name>A0A9D4TEF3_RHISA</name>
<sequence>MIIIMAYTVGIPLVNLSRWLIPDTPIQGTDQVVIPNVGGAAGLEATEEPEAPVSSYDEPHIIRRAVNESEAEDHVTMVLMKPPGVTKNPTGLESGGPVQVLRSRSLVCVVGGRTQEYGPMRLDGLCDVALLPFYALPKGGDTFLNDGDKVTQHLLDKAAKAVKTSYGIHVPFKKLSKVMDDLIRRRAQNKLKKYWINKNIYHYAILDLRIGPSDNAPPDDVVGKAFGVLKFTAFEANLEPSIVASP</sequence>
<proteinExistence type="predicted"/>
<organism evidence="1 2">
    <name type="scientific">Rhipicephalus sanguineus</name>
    <name type="common">Brown dog tick</name>
    <name type="synonym">Ixodes sanguineus</name>
    <dbReference type="NCBI Taxonomy" id="34632"/>
    <lineage>
        <taxon>Eukaryota</taxon>
        <taxon>Metazoa</taxon>
        <taxon>Ecdysozoa</taxon>
        <taxon>Arthropoda</taxon>
        <taxon>Chelicerata</taxon>
        <taxon>Arachnida</taxon>
        <taxon>Acari</taxon>
        <taxon>Parasitiformes</taxon>
        <taxon>Ixodida</taxon>
        <taxon>Ixodoidea</taxon>
        <taxon>Ixodidae</taxon>
        <taxon>Rhipicephalinae</taxon>
        <taxon>Rhipicephalus</taxon>
        <taxon>Rhipicephalus</taxon>
    </lineage>
</organism>
<dbReference type="VEuPathDB" id="VectorBase:RSAN_045448"/>
<reference evidence="1" key="1">
    <citation type="journal article" date="2020" name="Cell">
        <title>Large-Scale Comparative Analyses of Tick Genomes Elucidate Their Genetic Diversity and Vector Capacities.</title>
        <authorList>
            <consortium name="Tick Genome and Microbiome Consortium (TIGMIC)"/>
            <person name="Jia N."/>
            <person name="Wang J."/>
            <person name="Shi W."/>
            <person name="Du L."/>
            <person name="Sun Y."/>
            <person name="Zhan W."/>
            <person name="Jiang J.F."/>
            <person name="Wang Q."/>
            <person name="Zhang B."/>
            <person name="Ji P."/>
            <person name="Bell-Sakyi L."/>
            <person name="Cui X.M."/>
            <person name="Yuan T.T."/>
            <person name="Jiang B.G."/>
            <person name="Yang W.F."/>
            <person name="Lam T.T."/>
            <person name="Chang Q.C."/>
            <person name="Ding S.J."/>
            <person name="Wang X.J."/>
            <person name="Zhu J.G."/>
            <person name="Ruan X.D."/>
            <person name="Zhao L."/>
            <person name="Wei J.T."/>
            <person name="Ye R.Z."/>
            <person name="Que T.C."/>
            <person name="Du C.H."/>
            <person name="Zhou Y.H."/>
            <person name="Cheng J.X."/>
            <person name="Dai P.F."/>
            <person name="Guo W.B."/>
            <person name="Han X.H."/>
            <person name="Huang E.J."/>
            <person name="Li L.F."/>
            <person name="Wei W."/>
            <person name="Gao Y.C."/>
            <person name="Liu J.Z."/>
            <person name="Shao H.Z."/>
            <person name="Wang X."/>
            <person name="Wang C.C."/>
            <person name="Yang T.C."/>
            <person name="Huo Q.B."/>
            <person name="Li W."/>
            <person name="Chen H.Y."/>
            <person name="Chen S.E."/>
            <person name="Zhou L.G."/>
            <person name="Ni X.B."/>
            <person name="Tian J.H."/>
            <person name="Sheng Y."/>
            <person name="Liu T."/>
            <person name="Pan Y.S."/>
            <person name="Xia L.Y."/>
            <person name="Li J."/>
            <person name="Zhao F."/>
            <person name="Cao W.C."/>
        </authorList>
    </citation>
    <scope>NUCLEOTIDE SEQUENCE</scope>
    <source>
        <strain evidence="1">Rsan-2018</strain>
    </source>
</reference>
<evidence type="ECO:0000313" key="2">
    <source>
        <dbReference type="Proteomes" id="UP000821837"/>
    </source>
</evidence>